<comment type="similarity">
    <text evidence="2">Belongs to the HPF/YfiA ribosome-associated protein family. Long HPF subfamily.</text>
</comment>
<dbReference type="GO" id="GO:0022627">
    <property type="term" value="C:cytosolic small ribosomal subunit"/>
    <property type="evidence" value="ECO:0007669"/>
    <property type="project" value="TreeGrafter"/>
</dbReference>
<evidence type="ECO:0000313" key="4">
    <source>
        <dbReference type="EMBL" id="SCJ63881.1"/>
    </source>
</evidence>
<dbReference type="GO" id="GO:0043024">
    <property type="term" value="F:ribosomal small subunit binding"/>
    <property type="evidence" value="ECO:0007669"/>
    <property type="project" value="TreeGrafter"/>
</dbReference>
<dbReference type="Pfam" id="PF16321">
    <property type="entry name" value="Ribosom_S30AE_C"/>
    <property type="match status" value="1"/>
</dbReference>
<dbReference type="InterPro" id="IPR038416">
    <property type="entry name" value="Ribosom_S30AE_C_sf"/>
</dbReference>
<organism evidence="4">
    <name type="scientific">uncultured Anaerotruncus sp</name>
    <dbReference type="NCBI Taxonomy" id="905011"/>
    <lineage>
        <taxon>Bacteria</taxon>
        <taxon>Bacillati</taxon>
        <taxon>Bacillota</taxon>
        <taxon>Clostridia</taxon>
        <taxon>Eubacteriales</taxon>
        <taxon>Oscillospiraceae</taxon>
        <taxon>Anaerotruncus</taxon>
        <taxon>environmental samples</taxon>
    </lineage>
</organism>
<gene>
    <name evidence="4" type="primary">yvyD</name>
    <name evidence="2" type="synonym">hpf</name>
    <name evidence="4" type="ORF">SAMEA3545359_01185</name>
</gene>
<reference evidence="4" key="1">
    <citation type="submission" date="2015-09" db="EMBL/GenBank/DDBJ databases">
        <authorList>
            <consortium name="Pathogen Informatics"/>
        </authorList>
    </citation>
    <scope>NUCLEOTIDE SEQUENCE</scope>
    <source>
        <strain evidence="4">2789STDY5834896</strain>
    </source>
</reference>
<keyword evidence="1 2" id="KW-0810">Translation regulation</keyword>
<dbReference type="InterPro" id="IPR032528">
    <property type="entry name" value="Ribosom_S30AE_C"/>
</dbReference>
<comment type="function">
    <text evidence="2">Required for dimerization of active 70S ribosomes into 100S ribosomes in stationary phase; 100S ribosomes are translationally inactive and sometimes present during exponential growth.</text>
</comment>
<feature type="domain" description="Sigma 54 modulation/S30EA ribosomal protein C-terminal" evidence="3">
    <location>
        <begin position="113"/>
        <end position="168"/>
    </location>
</feature>
<dbReference type="Pfam" id="PF02482">
    <property type="entry name" value="Ribosomal_S30AE"/>
    <property type="match status" value="1"/>
</dbReference>
<dbReference type="NCBIfam" id="TIGR00741">
    <property type="entry name" value="yfiA"/>
    <property type="match status" value="1"/>
</dbReference>
<evidence type="ECO:0000256" key="1">
    <source>
        <dbReference type="ARBA" id="ARBA00022845"/>
    </source>
</evidence>
<dbReference type="Gene3D" id="3.30.160.100">
    <property type="entry name" value="Ribosome hibernation promotion factor-like"/>
    <property type="match status" value="1"/>
</dbReference>
<keyword evidence="2" id="KW-0963">Cytoplasm</keyword>
<dbReference type="HAMAP" id="MF_00839">
    <property type="entry name" value="HPF"/>
    <property type="match status" value="1"/>
</dbReference>
<dbReference type="Gene3D" id="3.30.505.50">
    <property type="entry name" value="Sigma 54 modulation/S30EA ribosomal protein, C-terminal domain"/>
    <property type="match status" value="1"/>
</dbReference>
<dbReference type="EMBL" id="FMHG01000001">
    <property type="protein sequence ID" value="SCJ63881.1"/>
    <property type="molecule type" value="Genomic_DNA"/>
</dbReference>
<proteinExistence type="inferred from homology"/>
<name>A0A1C6I1Y4_9FIRM</name>
<dbReference type="GO" id="GO:0045900">
    <property type="term" value="P:negative regulation of translational elongation"/>
    <property type="evidence" value="ECO:0007669"/>
    <property type="project" value="TreeGrafter"/>
</dbReference>
<dbReference type="InterPro" id="IPR050574">
    <property type="entry name" value="HPF/YfiA_ribosome-assoc"/>
</dbReference>
<dbReference type="InterPro" id="IPR003489">
    <property type="entry name" value="RHF/RaiA"/>
</dbReference>
<dbReference type="InterPro" id="IPR034694">
    <property type="entry name" value="HPF_long/plastid"/>
</dbReference>
<comment type="subunit">
    <text evidence="2">Interacts with 100S ribosomes.</text>
</comment>
<evidence type="ECO:0000259" key="3">
    <source>
        <dbReference type="Pfam" id="PF16321"/>
    </source>
</evidence>
<comment type="subcellular location">
    <subcellularLocation>
        <location evidence="2">Cytoplasm</location>
    </subcellularLocation>
</comment>
<dbReference type="AlphaFoldDB" id="A0A1C6I1Y4"/>
<accession>A0A1C6I1Y4</accession>
<dbReference type="SUPFAM" id="SSF69754">
    <property type="entry name" value="Ribosome binding protein Y (YfiA homologue)"/>
    <property type="match status" value="1"/>
</dbReference>
<dbReference type="InterPro" id="IPR036567">
    <property type="entry name" value="RHF-like"/>
</dbReference>
<evidence type="ECO:0000256" key="2">
    <source>
        <dbReference type="HAMAP-Rule" id="MF_00839"/>
    </source>
</evidence>
<dbReference type="PANTHER" id="PTHR33231:SF1">
    <property type="entry name" value="30S RIBOSOMAL PROTEIN"/>
    <property type="match status" value="1"/>
</dbReference>
<protein>
    <recommendedName>
        <fullName evidence="2">Ribosome hibernation promoting factor</fullName>
        <shortName evidence="2">HPF</shortName>
    </recommendedName>
</protein>
<sequence length="172" mass="19996">MKIEIVGRKVTVKDSFKERVEKKLKKFSKLFDDSATATVIVTVEKGRQTVEITIRQASAIFRAERTAEQMETALDLVTDVLFKQIVRNKDRLQDRMKMSFATFQESEAAEPQDEFDIVRRKQFSLKPMSVEEAILQMNLIGHQFFLFRNAVDNEVNLVYVRRDGKYGVIEPE</sequence>
<dbReference type="PANTHER" id="PTHR33231">
    <property type="entry name" value="30S RIBOSOMAL PROTEIN"/>
    <property type="match status" value="1"/>
</dbReference>